<evidence type="ECO:0000256" key="1">
    <source>
        <dbReference type="SAM" id="MobiDB-lite"/>
    </source>
</evidence>
<protein>
    <submittedName>
        <fullName evidence="2">Uncharacterized protein</fullName>
    </submittedName>
</protein>
<organism evidence="2 3">
    <name type="scientific">Actibacterium naphthalenivorans</name>
    <dbReference type="NCBI Taxonomy" id="1614693"/>
    <lineage>
        <taxon>Bacteria</taxon>
        <taxon>Pseudomonadati</taxon>
        <taxon>Pseudomonadota</taxon>
        <taxon>Alphaproteobacteria</taxon>
        <taxon>Rhodobacterales</taxon>
        <taxon>Roseobacteraceae</taxon>
        <taxon>Actibacterium</taxon>
    </lineage>
</organism>
<dbReference type="Proteomes" id="UP000585681">
    <property type="component" value="Unassembled WGS sequence"/>
</dbReference>
<dbReference type="AlphaFoldDB" id="A0A840CBC8"/>
<proteinExistence type="predicted"/>
<keyword evidence="3" id="KW-1185">Reference proteome</keyword>
<reference evidence="2" key="1">
    <citation type="submission" date="2020-08" db="EMBL/GenBank/DDBJ databases">
        <title>Genomic Encyclopedia of Type Strains, Phase IV (KMG-IV): sequencing the most valuable type-strain genomes for metagenomic binning, comparative biology and taxonomic classification.</title>
        <authorList>
            <person name="Goeker M."/>
        </authorList>
    </citation>
    <scope>NUCLEOTIDE SEQUENCE [LARGE SCALE GENOMIC DNA]</scope>
    <source>
        <strain evidence="2">DSM 105040</strain>
    </source>
</reference>
<evidence type="ECO:0000313" key="3">
    <source>
        <dbReference type="Proteomes" id="UP000585681"/>
    </source>
</evidence>
<dbReference type="EMBL" id="JACIEQ010000005">
    <property type="protein sequence ID" value="MBB4023374.1"/>
    <property type="molecule type" value="Genomic_DNA"/>
</dbReference>
<feature type="compositionally biased region" description="Gly residues" evidence="1">
    <location>
        <begin position="1"/>
        <end position="10"/>
    </location>
</feature>
<gene>
    <name evidence="2" type="ORF">GGR17_003203</name>
</gene>
<evidence type="ECO:0000313" key="2">
    <source>
        <dbReference type="EMBL" id="MBB4023374.1"/>
    </source>
</evidence>
<accession>A0A840CBC8</accession>
<sequence>MGRGIGGIGHNKGPTMEPGTGWRTHCWKKARADLLPTLPLEIVRLRVRRAQEIGLDYRTYATVRATTGRDIVAFLFSSNALLMHRSVSGLPRARADKLRAIRACDRSLAAHRPLDPATVLQQLEAAHDLRFDHAFAAPAFTESWAQLRDRLQAALSGRKIPRDAVLMIGDTAWEREWSVAGRMAGYLPADRYFG</sequence>
<name>A0A840CBC8_9RHOB</name>
<dbReference type="RefSeq" id="WP_054539566.1">
    <property type="nucleotide sequence ID" value="NZ_JACIEQ010000005.1"/>
</dbReference>
<comment type="caution">
    <text evidence="2">The sequence shown here is derived from an EMBL/GenBank/DDBJ whole genome shotgun (WGS) entry which is preliminary data.</text>
</comment>
<feature type="region of interest" description="Disordered" evidence="1">
    <location>
        <begin position="1"/>
        <end position="20"/>
    </location>
</feature>